<dbReference type="GeneID" id="18911174"/>
<evidence type="ECO:0000256" key="2">
    <source>
        <dbReference type="SAM" id="Phobius"/>
    </source>
</evidence>
<dbReference type="KEGG" id="pco:PHACADRAFT_196799"/>
<evidence type="ECO:0000313" key="4">
    <source>
        <dbReference type="Proteomes" id="UP000008370"/>
    </source>
</evidence>
<dbReference type="STRING" id="650164.K5W5H5"/>
<feature type="transmembrane region" description="Helical" evidence="2">
    <location>
        <begin position="241"/>
        <end position="260"/>
    </location>
</feature>
<gene>
    <name evidence="3" type="ORF">PHACADRAFT_196799</name>
</gene>
<keyword evidence="2" id="KW-0472">Membrane</keyword>
<dbReference type="InParanoid" id="K5W5H5"/>
<dbReference type="RefSeq" id="XP_007397064.1">
    <property type="nucleotide sequence ID" value="XM_007397002.1"/>
</dbReference>
<evidence type="ECO:0000256" key="1">
    <source>
        <dbReference type="SAM" id="MobiDB-lite"/>
    </source>
</evidence>
<accession>K5W5H5</accession>
<organism evidence="3 4">
    <name type="scientific">Phanerochaete carnosa (strain HHB-10118-sp)</name>
    <name type="common">White-rot fungus</name>
    <name type="synonym">Peniophora carnosa</name>
    <dbReference type="NCBI Taxonomy" id="650164"/>
    <lineage>
        <taxon>Eukaryota</taxon>
        <taxon>Fungi</taxon>
        <taxon>Dikarya</taxon>
        <taxon>Basidiomycota</taxon>
        <taxon>Agaricomycotina</taxon>
        <taxon>Agaricomycetes</taxon>
        <taxon>Polyporales</taxon>
        <taxon>Phanerochaetaceae</taxon>
        <taxon>Phanerochaete</taxon>
    </lineage>
</organism>
<keyword evidence="2" id="KW-1133">Transmembrane helix</keyword>
<dbReference type="Proteomes" id="UP000008370">
    <property type="component" value="Unassembled WGS sequence"/>
</dbReference>
<dbReference type="AlphaFoldDB" id="K5W5H5"/>
<feature type="compositionally biased region" description="Pro residues" evidence="1">
    <location>
        <begin position="11"/>
        <end position="21"/>
    </location>
</feature>
<name>K5W5H5_PHACS</name>
<keyword evidence="2" id="KW-0812">Transmembrane</keyword>
<feature type="transmembrane region" description="Helical" evidence="2">
    <location>
        <begin position="208"/>
        <end position="229"/>
    </location>
</feature>
<reference evidence="3 4" key="1">
    <citation type="journal article" date="2012" name="BMC Genomics">
        <title>Comparative genomics of the white-rot fungi, Phanerochaete carnosa and P. chrysosporium, to elucidate the genetic basis of the distinct wood types they colonize.</title>
        <authorList>
            <person name="Suzuki H."/>
            <person name="MacDonald J."/>
            <person name="Syed K."/>
            <person name="Salamov A."/>
            <person name="Hori C."/>
            <person name="Aerts A."/>
            <person name="Henrissat B."/>
            <person name="Wiebenga A."/>
            <person name="vanKuyk P.A."/>
            <person name="Barry K."/>
            <person name="Lindquist E."/>
            <person name="LaButti K."/>
            <person name="Lapidus A."/>
            <person name="Lucas S."/>
            <person name="Coutinho P."/>
            <person name="Gong Y."/>
            <person name="Samejima M."/>
            <person name="Mahadevan R."/>
            <person name="Abou-Zaid M."/>
            <person name="de Vries R.P."/>
            <person name="Igarashi K."/>
            <person name="Yadav J.S."/>
            <person name="Grigoriev I.V."/>
            <person name="Master E.R."/>
        </authorList>
    </citation>
    <scope>NUCLEOTIDE SEQUENCE [LARGE SCALE GENOMIC DNA]</scope>
    <source>
        <strain evidence="3 4">HHB-10118-sp</strain>
    </source>
</reference>
<feature type="compositionally biased region" description="Polar residues" evidence="1">
    <location>
        <begin position="24"/>
        <end position="34"/>
    </location>
</feature>
<dbReference type="EMBL" id="JH930473">
    <property type="protein sequence ID" value="EKM54370.1"/>
    <property type="molecule type" value="Genomic_DNA"/>
</dbReference>
<proteinExistence type="predicted"/>
<dbReference type="HOGENOM" id="CLU_095754_0_0_1"/>
<keyword evidence="4" id="KW-1185">Reference proteome</keyword>
<evidence type="ECO:0000313" key="3">
    <source>
        <dbReference type="EMBL" id="EKM54370.1"/>
    </source>
</evidence>
<protein>
    <submittedName>
        <fullName evidence="3">Uncharacterized protein</fullName>
    </submittedName>
</protein>
<feature type="transmembrane region" description="Helical" evidence="2">
    <location>
        <begin position="153"/>
        <end position="172"/>
    </location>
</feature>
<feature type="region of interest" description="Disordered" evidence="1">
    <location>
        <begin position="1"/>
        <end position="88"/>
    </location>
</feature>
<feature type="compositionally biased region" description="Low complexity" evidence="1">
    <location>
        <begin position="71"/>
        <end position="85"/>
    </location>
</feature>
<sequence>MSYASVAAHNAPPPALQPKPDPSLLTTEPPSQDNIADDAAKLNIVAPDFKQHPETTTSTAGVPIQPPPQPVSGGVPPTSSGSQPSREYRAADAAKRYVHEAEEESLHLWTVAKQYLLRPGVAGGLLGIFNLGLLSWTGYALYMKPSLRRETRFLTSAAAAAVTILGAEGYAAERYRETPAGREEGRRARAEGAGLYRAVRVNLLRPGVLGGLLGLLNTAVLGTVGFFAYKHWDASRWDRRIVSAVSIGLLALWSGEGYVAEQYKTTRH</sequence>
<dbReference type="OrthoDB" id="2553651at2759"/>
<feature type="transmembrane region" description="Helical" evidence="2">
    <location>
        <begin position="121"/>
        <end position="141"/>
    </location>
</feature>